<feature type="compositionally biased region" description="Basic and acidic residues" evidence="5">
    <location>
        <begin position="205"/>
        <end position="217"/>
    </location>
</feature>
<dbReference type="Gene3D" id="1.20.1540.10">
    <property type="entry name" value="Rhomboid-like"/>
    <property type="match status" value="1"/>
</dbReference>
<keyword evidence="8" id="KW-0378">Hydrolase</keyword>
<feature type="region of interest" description="Disordered" evidence="5">
    <location>
        <begin position="199"/>
        <end position="258"/>
    </location>
</feature>
<dbReference type="InterPro" id="IPR035952">
    <property type="entry name" value="Rhomboid-like_sf"/>
</dbReference>
<feature type="domain" description="Peptidase S54 rhomboid" evidence="7">
    <location>
        <begin position="58"/>
        <end position="188"/>
    </location>
</feature>
<feature type="transmembrane region" description="Helical" evidence="6">
    <location>
        <begin position="172"/>
        <end position="193"/>
    </location>
</feature>
<keyword evidence="8" id="KW-0645">Protease</keyword>
<comment type="caution">
    <text evidence="8">The sequence shown here is derived from an EMBL/GenBank/DDBJ whole genome shotgun (WGS) entry which is preliminary data.</text>
</comment>
<evidence type="ECO:0000256" key="2">
    <source>
        <dbReference type="ARBA" id="ARBA00022692"/>
    </source>
</evidence>
<accession>A0A9D9EMF5</accession>
<proteinExistence type="predicted"/>
<keyword evidence="3 6" id="KW-1133">Transmembrane helix</keyword>
<evidence type="ECO:0000256" key="1">
    <source>
        <dbReference type="ARBA" id="ARBA00004141"/>
    </source>
</evidence>
<reference evidence="8" key="1">
    <citation type="submission" date="2020-10" db="EMBL/GenBank/DDBJ databases">
        <authorList>
            <person name="Gilroy R."/>
        </authorList>
    </citation>
    <scope>NUCLEOTIDE SEQUENCE</scope>
    <source>
        <strain evidence="8">B3-4054</strain>
    </source>
</reference>
<evidence type="ECO:0000256" key="3">
    <source>
        <dbReference type="ARBA" id="ARBA00022989"/>
    </source>
</evidence>
<name>A0A9D9EMF5_9SPIR</name>
<feature type="transmembrane region" description="Helical" evidence="6">
    <location>
        <begin position="58"/>
        <end position="83"/>
    </location>
</feature>
<dbReference type="Proteomes" id="UP000823616">
    <property type="component" value="Unassembled WGS sequence"/>
</dbReference>
<dbReference type="EMBL" id="JADIMS010000011">
    <property type="protein sequence ID" value="MBO8449635.1"/>
    <property type="molecule type" value="Genomic_DNA"/>
</dbReference>
<dbReference type="GO" id="GO:0004252">
    <property type="term" value="F:serine-type endopeptidase activity"/>
    <property type="evidence" value="ECO:0007669"/>
    <property type="project" value="InterPro"/>
</dbReference>
<evidence type="ECO:0000256" key="4">
    <source>
        <dbReference type="ARBA" id="ARBA00023136"/>
    </source>
</evidence>
<dbReference type="GO" id="GO:0016020">
    <property type="term" value="C:membrane"/>
    <property type="evidence" value="ECO:0007669"/>
    <property type="project" value="UniProtKB-SubCell"/>
</dbReference>
<keyword evidence="4 6" id="KW-0472">Membrane</keyword>
<gene>
    <name evidence="8" type="ORF">IAA96_00845</name>
</gene>
<protein>
    <submittedName>
        <fullName evidence="8">Rhomboid family intramembrane serine protease</fullName>
    </submittedName>
</protein>
<evidence type="ECO:0000313" key="8">
    <source>
        <dbReference type="EMBL" id="MBO8449635.1"/>
    </source>
</evidence>
<evidence type="ECO:0000256" key="6">
    <source>
        <dbReference type="SAM" id="Phobius"/>
    </source>
</evidence>
<evidence type="ECO:0000313" key="9">
    <source>
        <dbReference type="Proteomes" id="UP000823616"/>
    </source>
</evidence>
<feature type="compositionally biased region" description="Basic and acidic residues" evidence="5">
    <location>
        <begin position="242"/>
        <end position="257"/>
    </location>
</feature>
<evidence type="ECO:0000256" key="5">
    <source>
        <dbReference type="SAM" id="MobiDB-lite"/>
    </source>
</evidence>
<reference evidence="8" key="2">
    <citation type="journal article" date="2021" name="PeerJ">
        <title>Extensive microbial diversity within the chicken gut microbiome revealed by metagenomics and culture.</title>
        <authorList>
            <person name="Gilroy R."/>
            <person name="Ravi A."/>
            <person name="Getino M."/>
            <person name="Pursley I."/>
            <person name="Horton D.L."/>
            <person name="Alikhan N.F."/>
            <person name="Baker D."/>
            <person name="Gharbi K."/>
            <person name="Hall N."/>
            <person name="Watson M."/>
            <person name="Adriaenssens E.M."/>
            <person name="Foster-Nyarko E."/>
            <person name="Jarju S."/>
            <person name="Secka A."/>
            <person name="Antonio M."/>
            <person name="Oren A."/>
            <person name="Chaudhuri R.R."/>
            <person name="La Ragione R."/>
            <person name="Hildebrand F."/>
            <person name="Pallen M.J."/>
        </authorList>
    </citation>
    <scope>NUCLEOTIDE SEQUENCE</scope>
    <source>
        <strain evidence="8">B3-4054</strain>
    </source>
</reference>
<evidence type="ECO:0000259" key="7">
    <source>
        <dbReference type="Pfam" id="PF01694"/>
    </source>
</evidence>
<keyword evidence="2 6" id="KW-0812">Transmembrane</keyword>
<dbReference type="PANTHER" id="PTHR43066">
    <property type="entry name" value="RHOMBOID-RELATED PROTEIN"/>
    <property type="match status" value="1"/>
</dbReference>
<dbReference type="InterPro" id="IPR022764">
    <property type="entry name" value="Peptidase_S54_rhomboid_dom"/>
</dbReference>
<feature type="transmembrane region" description="Helical" evidence="6">
    <location>
        <begin position="95"/>
        <end position="113"/>
    </location>
</feature>
<organism evidence="8 9">
    <name type="scientific">Candidatus Avitreponema avistercoris</name>
    <dbReference type="NCBI Taxonomy" id="2840705"/>
    <lineage>
        <taxon>Bacteria</taxon>
        <taxon>Pseudomonadati</taxon>
        <taxon>Spirochaetota</taxon>
        <taxon>Spirochaetia</taxon>
        <taxon>Spirochaetales</taxon>
        <taxon>Candidatus Avitreponema</taxon>
    </lineage>
</organism>
<dbReference type="SUPFAM" id="SSF144091">
    <property type="entry name" value="Rhomboid-like"/>
    <property type="match status" value="1"/>
</dbReference>
<feature type="transmembrane region" description="Helical" evidence="6">
    <location>
        <begin position="7"/>
        <end position="28"/>
    </location>
</feature>
<feature type="transmembrane region" description="Helical" evidence="6">
    <location>
        <begin position="119"/>
        <end position="137"/>
    </location>
</feature>
<feature type="transmembrane region" description="Helical" evidence="6">
    <location>
        <begin position="144"/>
        <end position="166"/>
    </location>
</feature>
<dbReference type="Pfam" id="PF01694">
    <property type="entry name" value="Rhomboid"/>
    <property type="match status" value="1"/>
</dbReference>
<sequence length="283" mass="30898">MKIKYNAPVTLTFSLIAFAVFGISNYMLPLSGSTYPLTEEFFTVPSSVSFQPSNPRHYLLLVTHIFGHAGWAHLLGNLSYILILGPLLESVYGPLNLALMILVTGFATGVINVCFFTSPLLGASGVVFMMVLLSSFTNRKKKEIPLTFILVVILFLGREIAAAFEYNSVSQFAHLAGGLCGSLFGFFAAPVSVRQKKTAAASARSADRTPRTAEKENGPVYDPAAPGNRVQPVSRPVQPAREAPKTKESTGKPDIFRLFRRKTGVPEVDQALSEFESRDSFRN</sequence>
<dbReference type="AlphaFoldDB" id="A0A9D9EMF5"/>
<dbReference type="GO" id="GO:0006508">
    <property type="term" value="P:proteolysis"/>
    <property type="evidence" value="ECO:0007669"/>
    <property type="project" value="UniProtKB-KW"/>
</dbReference>
<comment type="subcellular location">
    <subcellularLocation>
        <location evidence="1">Membrane</location>
        <topology evidence="1">Multi-pass membrane protein</topology>
    </subcellularLocation>
</comment>